<reference evidence="1 2" key="1">
    <citation type="submission" date="2018-09" db="EMBL/GenBank/DDBJ databases">
        <title>Profundibacter amoris BAR1 gen. nov., sp. nov., a new member of the Roseobacter clade isolated at Lokis Castle Vent Field on the Arctic Mid-Oceanic Ridge.</title>
        <authorList>
            <person name="Le Moine Bauer S."/>
            <person name="Sjoeberg A.G."/>
            <person name="L'Haridon S."/>
            <person name="Stokke R."/>
            <person name="Roalkvam I."/>
            <person name="Steen I.H."/>
            <person name="Dahle H."/>
        </authorList>
    </citation>
    <scope>NUCLEOTIDE SEQUENCE [LARGE SCALE GENOMIC DNA]</scope>
    <source>
        <strain evidence="1 2">BAR1</strain>
    </source>
</reference>
<dbReference type="Proteomes" id="UP000261704">
    <property type="component" value="Chromosome"/>
</dbReference>
<proteinExistence type="predicted"/>
<organism evidence="1 2">
    <name type="scientific">Profundibacter amoris</name>
    <dbReference type="NCBI Taxonomy" id="2171755"/>
    <lineage>
        <taxon>Bacteria</taxon>
        <taxon>Pseudomonadati</taxon>
        <taxon>Pseudomonadota</taxon>
        <taxon>Alphaproteobacteria</taxon>
        <taxon>Rhodobacterales</taxon>
        <taxon>Paracoccaceae</taxon>
        <taxon>Profundibacter</taxon>
    </lineage>
</organism>
<accession>A0A347UGT6</accession>
<name>A0A347UGT6_9RHOB</name>
<dbReference type="RefSeq" id="WP_118942720.1">
    <property type="nucleotide sequence ID" value="NZ_CP032125.1"/>
</dbReference>
<evidence type="ECO:0000313" key="2">
    <source>
        <dbReference type="Proteomes" id="UP000261704"/>
    </source>
</evidence>
<dbReference type="EMBL" id="CP032125">
    <property type="protein sequence ID" value="AXX98064.1"/>
    <property type="molecule type" value="Genomic_DNA"/>
</dbReference>
<dbReference type="KEGG" id="pamo:BAR1_09045"/>
<keyword evidence="2" id="KW-1185">Reference proteome</keyword>
<dbReference type="AlphaFoldDB" id="A0A347UGT6"/>
<evidence type="ECO:0000313" key="1">
    <source>
        <dbReference type="EMBL" id="AXX98064.1"/>
    </source>
</evidence>
<sequence length="77" mass="8929">MTDLTPLEKELLRCVEDSLTRMNDEARNLSGFNTALKNMQRDFMSFASEQKNSTEMRLKALEDGQVKLFDLLRSLSR</sequence>
<gene>
    <name evidence="1" type="ORF">BAR1_09045</name>
</gene>
<protein>
    <submittedName>
        <fullName evidence="1">Uncharacterized protein</fullName>
    </submittedName>
</protein>